<name>A0A2S7ZR51_9FIRM</name>
<dbReference type="EMBL" id="PPDF01000007">
    <property type="protein sequence ID" value="PQL25617.1"/>
    <property type="molecule type" value="Genomic_DNA"/>
</dbReference>
<comment type="caution">
    <text evidence="1">The sequence shown here is derived from an EMBL/GenBank/DDBJ whole genome shotgun (WGS) entry which is preliminary data.</text>
</comment>
<dbReference type="RefSeq" id="WP_105092536.1">
    <property type="nucleotide sequence ID" value="NZ_PPDF01000007.1"/>
</dbReference>
<protein>
    <submittedName>
        <fullName evidence="1">Gamma-glutamyl-gamma-aminobutyrate hydrolase</fullName>
    </submittedName>
</protein>
<gene>
    <name evidence="1" type="ORF">VTHSUH11_02490</name>
</gene>
<evidence type="ECO:0000313" key="2">
    <source>
        <dbReference type="Proteomes" id="UP000238877"/>
    </source>
</evidence>
<dbReference type="GO" id="GO:0006598">
    <property type="term" value="P:polyamine catabolic process"/>
    <property type="evidence" value="ECO:0007669"/>
    <property type="project" value="TreeGrafter"/>
</dbReference>
<proteinExistence type="predicted"/>
<dbReference type="GO" id="GO:0005829">
    <property type="term" value="C:cytosol"/>
    <property type="evidence" value="ECO:0007669"/>
    <property type="project" value="TreeGrafter"/>
</dbReference>
<dbReference type="Proteomes" id="UP000238877">
    <property type="component" value="Unassembled WGS sequence"/>
</dbReference>
<accession>A0A2S7ZR51</accession>
<dbReference type="PANTHER" id="PTHR43235:SF1">
    <property type="entry name" value="GLUTAMINE AMIDOTRANSFERASE PB2B2.05-RELATED"/>
    <property type="match status" value="1"/>
</dbReference>
<sequence>MTKPCIGISGSILRTNDAPFADVLRAFVNDDYARSIEEAGGIPVIIPFTKNLEVARESLSRLDGLLLTGGHDVYPLHYGEEPLQGIEDVWPERDQFDFALLKAAEEKQIPIFAICRGLQILNVYRGGTLYQDLKYDTSCSLKHSQNQTPALGTHTIAIDSKSKLANAIGHTNWVTNSHHHQSVKDVGDSLHITAHAKDGTVEGLEDDNYPWLVACQFHPEMMTINDQKAKRLFKAFIHATTK</sequence>
<evidence type="ECO:0000313" key="1">
    <source>
        <dbReference type="EMBL" id="PQL25617.1"/>
    </source>
</evidence>
<dbReference type="Pfam" id="PF07722">
    <property type="entry name" value="Peptidase_C26"/>
    <property type="match status" value="1"/>
</dbReference>
<dbReference type="PROSITE" id="PS51273">
    <property type="entry name" value="GATASE_TYPE_1"/>
    <property type="match status" value="1"/>
</dbReference>
<dbReference type="CDD" id="cd01745">
    <property type="entry name" value="GATase1_2"/>
    <property type="match status" value="1"/>
</dbReference>
<dbReference type="STRING" id="1110546.GCA_001078375_01313"/>
<organism evidence="1 2">
    <name type="scientific">Veillonella tobetsuensis</name>
    <dbReference type="NCBI Taxonomy" id="1110546"/>
    <lineage>
        <taxon>Bacteria</taxon>
        <taxon>Bacillati</taxon>
        <taxon>Bacillota</taxon>
        <taxon>Negativicutes</taxon>
        <taxon>Veillonellales</taxon>
        <taxon>Veillonellaceae</taxon>
        <taxon>Veillonella</taxon>
    </lineage>
</organism>
<dbReference type="SUPFAM" id="SSF52317">
    <property type="entry name" value="Class I glutamine amidotransferase-like"/>
    <property type="match status" value="1"/>
</dbReference>
<dbReference type="Gene3D" id="3.40.50.880">
    <property type="match status" value="1"/>
</dbReference>
<dbReference type="InterPro" id="IPR044668">
    <property type="entry name" value="PuuD-like"/>
</dbReference>
<dbReference type="PANTHER" id="PTHR43235">
    <property type="entry name" value="GLUTAMINE AMIDOTRANSFERASE PB2B2.05-RELATED"/>
    <property type="match status" value="1"/>
</dbReference>
<dbReference type="InterPro" id="IPR011697">
    <property type="entry name" value="Peptidase_C26"/>
</dbReference>
<dbReference type="FunFam" id="3.40.50.880:FF:000030">
    <property type="entry name" value="Gamma-glutamyl-gamma-aminobutyrate hydrolase PuuD"/>
    <property type="match status" value="1"/>
</dbReference>
<dbReference type="InterPro" id="IPR029062">
    <property type="entry name" value="Class_I_gatase-like"/>
</dbReference>
<reference evidence="1 2" key="1">
    <citation type="submission" date="2018-01" db="EMBL/GenBank/DDBJ databases">
        <title>Draft genome sequences of clinical isolates and type strains of oral Veillonella including Veillonella infantum sp., nov.</title>
        <authorList>
            <person name="Mashima I."/>
            <person name="Liao Y.-C."/>
            <person name="Sabharwal A."/>
            <person name="Haase E.M."/>
            <person name="Nakazawa F."/>
            <person name="Scannapieco F.A."/>
        </authorList>
    </citation>
    <scope>NUCLEOTIDE SEQUENCE [LARGE SCALE GENOMIC DNA]</scope>
    <source>
        <strain evidence="1 2">Y6</strain>
    </source>
</reference>
<dbReference type="GO" id="GO:0033969">
    <property type="term" value="F:gamma-glutamyl-gamma-aminobutyrate hydrolase activity"/>
    <property type="evidence" value="ECO:0007669"/>
    <property type="project" value="TreeGrafter"/>
</dbReference>
<keyword evidence="1" id="KW-0378">Hydrolase</keyword>
<dbReference type="AlphaFoldDB" id="A0A2S7ZR51"/>